<name>A0A8S3TCY6_MYTED</name>
<keyword evidence="2" id="KW-0175">Coiled coil</keyword>
<dbReference type="GO" id="GO:0061630">
    <property type="term" value="F:ubiquitin protein ligase activity"/>
    <property type="evidence" value="ECO:0007669"/>
    <property type="project" value="TreeGrafter"/>
</dbReference>
<keyword evidence="1" id="KW-0862">Zinc</keyword>
<dbReference type="SUPFAM" id="SSF57845">
    <property type="entry name" value="B-box zinc-binding domain"/>
    <property type="match status" value="1"/>
</dbReference>
<dbReference type="OrthoDB" id="6070390at2759"/>
<protein>
    <recommendedName>
        <fullName evidence="3">B box-type domain-containing protein</fullName>
    </recommendedName>
</protein>
<comment type="caution">
    <text evidence="4">The sequence shown here is derived from an EMBL/GenBank/DDBJ whole genome shotgun (WGS) entry which is preliminary data.</text>
</comment>
<keyword evidence="1" id="KW-0479">Metal-binding</keyword>
<accession>A0A8S3TCY6</accession>
<evidence type="ECO:0000259" key="3">
    <source>
        <dbReference type="PROSITE" id="PS50119"/>
    </source>
</evidence>
<keyword evidence="1" id="KW-0863">Zinc-finger</keyword>
<dbReference type="SMART" id="SM00336">
    <property type="entry name" value="BBOX"/>
    <property type="match status" value="2"/>
</dbReference>
<keyword evidence="5" id="KW-1185">Reference proteome</keyword>
<dbReference type="SUPFAM" id="SSF101898">
    <property type="entry name" value="NHL repeat"/>
    <property type="match status" value="1"/>
</dbReference>
<dbReference type="PANTHER" id="PTHR25462">
    <property type="entry name" value="BONUS, ISOFORM C-RELATED"/>
    <property type="match status" value="1"/>
</dbReference>
<dbReference type="PANTHER" id="PTHR25462:SF229">
    <property type="entry name" value="TRANSCRIPTION INTERMEDIARY FACTOR 1-BETA"/>
    <property type="match status" value="1"/>
</dbReference>
<dbReference type="AlphaFoldDB" id="A0A8S3TCY6"/>
<sequence>MATRVKELCDICYNQHITSEAIIFCSKCDEKLCERCRANHSVARLSRKHECITLENFSKLPKFVQNTKLYCKAHDERYEYYCFEHDEPCCISCFNGVHSKCPYMSSLQNVVKNIKFSQEFCDLQRKILDLIHNISKVIADRRENLQELKNQKIKCRQAIRSARATVNAILDKMEHEITMKMYKEFAEKESDIENLLEIFERYFSIINKSKECLDTIKSFATDFQALIGARQISIDANCVHKATRKVFKGKHLTHVKISMKPTALSLIKSKLNSLGTLNVKYFSRKLSYEARWIGYAAITMKSPDIQLKAKLSVTIPGFEGTEKLNISGCCILKNGDILISDGIYHRLLILNNNGDLRNQVNLTFIPLRTVYLNSAQIIIAPYNEKRLYIFDVEKDEISKTMAYDETLPLKLISMKDNDILGQHDSHGFCLLYSNGDVESNSKSKVFDSDLHEVVCINDHIYYVANDGICCCDMQGDGIWKFQHLQLRKPYALTSNGSNILITTDYQTGYVFAIGN</sequence>
<evidence type="ECO:0000256" key="1">
    <source>
        <dbReference type="PROSITE-ProRule" id="PRU00024"/>
    </source>
</evidence>
<feature type="coiled-coil region" evidence="2">
    <location>
        <begin position="131"/>
        <end position="165"/>
    </location>
</feature>
<reference evidence="4" key="1">
    <citation type="submission" date="2021-03" db="EMBL/GenBank/DDBJ databases">
        <authorList>
            <person name="Bekaert M."/>
        </authorList>
    </citation>
    <scope>NUCLEOTIDE SEQUENCE</scope>
</reference>
<feature type="domain" description="B box-type" evidence="3">
    <location>
        <begin position="4"/>
        <end position="54"/>
    </location>
</feature>
<dbReference type="InterPro" id="IPR047153">
    <property type="entry name" value="TRIM45/56/19-like"/>
</dbReference>
<dbReference type="CDD" id="cd19757">
    <property type="entry name" value="Bbox1"/>
    <property type="match status" value="1"/>
</dbReference>
<dbReference type="GO" id="GO:0006513">
    <property type="term" value="P:protein monoubiquitination"/>
    <property type="evidence" value="ECO:0007669"/>
    <property type="project" value="TreeGrafter"/>
</dbReference>
<dbReference type="Proteomes" id="UP000683360">
    <property type="component" value="Unassembled WGS sequence"/>
</dbReference>
<proteinExistence type="predicted"/>
<dbReference type="EMBL" id="CAJPWZ010001995">
    <property type="protein sequence ID" value="CAG2228405.1"/>
    <property type="molecule type" value="Genomic_DNA"/>
</dbReference>
<dbReference type="Gene3D" id="3.30.160.60">
    <property type="entry name" value="Classic Zinc Finger"/>
    <property type="match status" value="1"/>
</dbReference>
<evidence type="ECO:0000256" key="2">
    <source>
        <dbReference type="SAM" id="Coils"/>
    </source>
</evidence>
<dbReference type="InterPro" id="IPR000315">
    <property type="entry name" value="Znf_B-box"/>
</dbReference>
<evidence type="ECO:0000313" key="4">
    <source>
        <dbReference type="EMBL" id="CAG2228405.1"/>
    </source>
</evidence>
<gene>
    <name evidence="4" type="ORF">MEDL_41358</name>
</gene>
<dbReference type="PROSITE" id="PS50119">
    <property type="entry name" value="ZF_BBOX"/>
    <property type="match status" value="1"/>
</dbReference>
<organism evidence="4 5">
    <name type="scientific">Mytilus edulis</name>
    <name type="common">Blue mussel</name>
    <dbReference type="NCBI Taxonomy" id="6550"/>
    <lineage>
        <taxon>Eukaryota</taxon>
        <taxon>Metazoa</taxon>
        <taxon>Spiralia</taxon>
        <taxon>Lophotrochozoa</taxon>
        <taxon>Mollusca</taxon>
        <taxon>Bivalvia</taxon>
        <taxon>Autobranchia</taxon>
        <taxon>Pteriomorphia</taxon>
        <taxon>Mytilida</taxon>
        <taxon>Mytiloidea</taxon>
        <taxon>Mytilidae</taxon>
        <taxon>Mytilinae</taxon>
        <taxon>Mytilus</taxon>
    </lineage>
</organism>
<dbReference type="GO" id="GO:0008270">
    <property type="term" value="F:zinc ion binding"/>
    <property type="evidence" value="ECO:0007669"/>
    <property type="project" value="UniProtKB-KW"/>
</dbReference>
<evidence type="ECO:0000313" key="5">
    <source>
        <dbReference type="Proteomes" id="UP000683360"/>
    </source>
</evidence>